<keyword evidence="6" id="KW-1185">Reference proteome</keyword>
<dbReference type="Pfam" id="PF08220">
    <property type="entry name" value="HTH_DeoR"/>
    <property type="match status" value="1"/>
</dbReference>
<dbReference type="PANTHER" id="PTHR30363:SF44">
    <property type="entry name" value="AGA OPERON TRANSCRIPTIONAL REPRESSOR-RELATED"/>
    <property type="match status" value="1"/>
</dbReference>
<dbReference type="InterPro" id="IPR050313">
    <property type="entry name" value="Carb_Metab_HTH_regulators"/>
</dbReference>
<keyword evidence="1" id="KW-0805">Transcription regulation</keyword>
<evidence type="ECO:0000313" key="5">
    <source>
        <dbReference type="EMBL" id="OZM70957.1"/>
    </source>
</evidence>
<dbReference type="InterPro" id="IPR036390">
    <property type="entry name" value="WH_DNA-bd_sf"/>
</dbReference>
<sequence>MSRHDRLSGMLQVVGERGKVAVEELSDELGVSTATVRRDLDHLAEQQLLTRTRGGAVANQISYDLPLRYKSARNAPEKSRISRAVAMLAEQGSVIGLNGGTTTTEIARALATRTDLEHRPGGPALTVVTNALNIANELAVRQHIKLVVTGGVARPRSFELTGPLATAVLGDISMDLLVLGVDAIDPAGGAFAHNEGEANINRLMVERSGRVVVAADSSKLGRRAFARICSIGTIDVVATDAEAPAALRSAFESAGVEVLAV</sequence>
<evidence type="ECO:0000256" key="2">
    <source>
        <dbReference type="ARBA" id="ARBA00023125"/>
    </source>
</evidence>
<evidence type="ECO:0000256" key="1">
    <source>
        <dbReference type="ARBA" id="ARBA00023015"/>
    </source>
</evidence>
<keyword evidence="3" id="KW-0804">Transcription</keyword>
<evidence type="ECO:0000259" key="4">
    <source>
        <dbReference type="PROSITE" id="PS51000"/>
    </source>
</evidence>
<dbReference type="SMART" id="SM01134">
    <property type="entry name" value="DeoRC"/>
    <property type="match status" value="1"/>
</dbReference>
<dbReference type="SUPFAM" id="SSF100950">
    <property type="entry name" value="NagB/RpiA/CoA transferase-like"/>
    <property type="match status" value="1"/>
</dbReference>
<dbReference type="InterPro" id="IPR001034">
    <property type="entry name" value="DeoR_HTH"/>
</dbReference>
<dbReference type="Proteomes" id="UP000242444">
    <property type="component" value="Unassembled WGS sequence"/>
</dbReference>
<dbReference type="InterPro" id="IPR014036">
    <property type="entry name" value="DeoR-like_C"/>
</dbReference>
<dbReference type="InterPro" id="IPR018356">
    <property type="entry name" value="Tscrpt_reg_HTH_DeoR_CS"/>
</dbReference>
<dbReference type="InterPro" id="IPR037171">
    <property type="entry name" value="NagB/RpiA_transferase-like"/>
</dbReference>
<dbReference type="AlphaFoldDB" id="A0A263CZZ2"/>
<feature type="domain" description="HTH deoR-type" evidence="4">
    <location>
        <begin position="3"/>
        <end position="58"/>
    </location>
</feature>
<dbReference type="GO" id="GO:0003700">
    <property type="term" value="F:DNA-binding transcription factor activity"/>
    <property type="evidence" value="ECO:0007669"/>
    <property type="project" value="InterPro"/>
</dbReference>
<dbReference type="PRINTS" id="PR00037">
    <property type="entry name" value="HTHLACR"/>
</dbReference>
<dbReference type="PANTHER" id="PTHR30363">
    <property type="entry name" value="HTH-TYPE TRANSCRIPTIONAL REGULATOR SRLR-RELATED"/>
    <property type="match status" value="1"/>
</dbReference>
<protein>
    <submittedName>
        <fullName evidence="5">Alkaline phosphatase</fullName>
    </submittedName>
</protein>
<dbReference type="InParanoid" id="A0A263CZZ2"/>
<dbReference type="PROSITE" id="PS51000">
    <property type="entry name" value="HTH_DEOR_2"/>
    <property type="match status" value="1"/>
</dbReference>
<dbReference type="PROSITE" id="PS00894">
    <property type="entry name" value="HTH_DEOR_1"/>
    <property type="match status" value="1"/>
</dbReference>
<accession>A0A263CZZ2</accession>
<keyword evidence="2" id="KW-0238">DNA-binding</keyword>
<dbReference type="Gene3D" id="1.10.10.10">
    <property type="entry name" value="Winged helix-like DNA-binding domain superfamily/Winged helix DNA-binding domain"/>
    <property type="match status" value="1"/>
</dbReference>
<organism evidence="5 6">
    <name type="scientific">Amycolatopsis antarctica</name>
    <dbReference type="NCBI Taxonomy" id="1854586"/>
    <lineage>
        <taxon>Bacteria</taxon>
        <taxon>Bacillati</taxon>
        <taxon>Actinomycetota</taxon>
        <taxon>Actinomycetes</taxon>
        <taxon>Pseudonocardiales</taxon>
        <taxon>Pseudonocardiaceae</taxon>
        <taxon>Amycolatopsis</taxon>
    </lineage>
</organism>
<dbReference type="Pfam" id="PF00455">
    <property type="entry name" value="DeoRC"/>
    <property type="match status" value="1"/>
</dbReference>
<dbReference type="EMBL" id="NKYE01000016">
    <property type="protein sequence ID" value="OZM70957.1"/>
    <property type="molecule type" value="Genomic_DNA"/>
</dbReference>
<dbReference type="SMART" id="SM00420">
    <property type="entry name" value="HTH_DEOR"/>
    <property type="match status" value="1"/>
</dbReference>
<dbReference type="SUPFAM" id="SSF46785">
    <property type="entry name" value="Winged helix' DNA-binding domain"/>
    <property type="match status" value="1"/>
</dbReference>
<dbReference type="Gene3D" id="3.40.50.1360">
    <property type="match status" value="1"/>
</dbReference>
<dbReference type="RefSeq" id="WP_094864895.1">
    <property type="nucleotide sequence ID" value="NZ_NKYE01000016.1"/>
</dbReference>
<dbReference type="GO" id="GO:0003677">
    <property type="term" value="F:DNA binding"/>
    <property type="evidence" value="ECO:0007669"/>
    <property type="project" value="UniProtKB-KW"/>
</dbReference>
<evidence type="ECO:0000256" key="3">
    <source>
        <dbReference type="ARBA" id="ARBA00023163"/>
    </source>
</evidence>
<evidence type="ECO:0000313" key="6">
    <source>
        <dbReference type="Proteomes" id="UP000242444"/>
    </source>
</evidence>
<dbReference type="InterPro" id="IPR036388">
    <property type="entry name" value="WH-like_DNA-bd_sf"/>
</dbReference>
<reference evidence="5 6" key="1">
    <citation type="submission" date="2017-07" db="EMBL/GenBank/DDBJ databases">
        <title>Amycolatopsis antarcticus sp. nov., isolated from the surface of an Antarcticus brown macroalga.</title>
        <authorList>
            <person name="Wang J."/>
            <person name="Leiva S."/>
            <person name="Huang J."/>
            <person name="Huang Y."/>
        </authorList>
    </citation>
    <scope>NUCLEOTIDE SEQUENCE [LARGE SCALE GENOMIC DNA]</scope>
    <source>
        <strain evidence="5 6">AU-G6</strain>
    </source>
</reference>
<comment type="caution">
    <text evidence="5">The sequence shown here is derived from an EMBL/GenBank/DDBJ whole genome shotgun (WGS) entry which is preliminary data.</text>
</comment>
<gene>
    <name evidence="5" type="ORF">CFN78_22660</name>
</gene>
<proteinExistence type="predicted"/>
<dbReference type="OrthoDB" id="7688673at2"/>
<name>A0A263CZZ2_9PSEU</name>